<dbReference type="AlphaFoldDB" id="A0A7V4KFI8"/>
<comment type="caution">
    <text evidence="2">The sequence shown here is derived from an EMBL/GenBank/DDBJ whole genome shotgun (WGS) entry which is preliminary data.</text>
</comment>
<gene>
    <name evidence="2" type="ORF">ENT78_10765</name>
</gene>
<dbReference type="PANTHER" id="PTHR16255">
    <property type="entry name" value="REQUIRED FOR MEIOTIC NUCLEAR DIVISION PROTEIN 1 HOMOLOG"/>
    <property type="match status" value="1"/>
</dbReference>
<reference evidence="2" key="1">
    <citation type="journal article" date="2020" name="mSystems">
        <title>Genome- and Community-Level Interaction Insights into Carbon Utilization and Element Cycling Functions of Hydrothermarchaeota in Hydrothermal Sediment.</title>
        <authorList>
            <person name="Zhou Z."/>
            <person name="Liu Y."/>
            <person name="Xu W."/>
            <person name="Pan J."/>
            <person name="Luo Z.H."/>
            <person name="Li M."/>
        </authorList>
    </citation>
    <scope>NUCLEOTIDE SEQUENCE [LARGE SCALE GENOMIC DNA]</scope>
    <source>
        <strain evidence="2">SpSt-61</strain>
    </source>
</reference>
<protein>
    <submittedName>
        <fullName evidence="2">RMD1 family protein</fullName>
    </submittedName>
</protein>
<evidence type="ECO:0000313" key="2">
    <source>
        <dbReference type="EMBL" id="HGU53982.1"/>
    </source>
</evidence>
<accession>A0A7V4KFI8</accession>
<sequence length="259" mass="30057">MHYRFIALDLGDDIDIKRLMQEKSSHIEYIRWEEPFKFKYAQGTVYVYSFGAVVGLNVPSNQFNSLVSELDEYVIGNVKHTATEILEVLVNKDTKDREIEISEDRVYVPRIDEGVLSTVAFVLAQSVSLHRIEQKTGLLIDEIEKFLSEKGKVAKGRKALGLAMKILKTRHEILSDVMILDKPDIAWENELYDQLYQKLARYYELSRRYKNVTTKLDHAFEVASVLLEIHGESKANFLELMIIMLFVLEIVMNLFEKVF</sequence>
<name>A0A7V4KFI8_FERPE</name>
<dbReference type="Pfam" id="PF02582">
    <property type="entry name" value="DUF155"/>
    <property type="match status" value="1"/>
</dbReference>
<organism evidence="2">
    <name type="scientific">Fervidobacterium pennivorans</name>
    <dbReference type="NCBI Taxonomy" id="93466"/>
    <lineage>
        <taxon>Bacteria</taxon>
        <taxon>Thermotogati</taxon>
        <taxon>Thermotogota</taxon>
        <taxon>Thermotogae</taxon>
        <taxon>Thermotogales</taxon>
        <taxon>Fervidobacteriaceae</taxon>
        <taxon>Fervidobacterium</taxon>
    </lineage>
</organism>
<dbReference type="PANTHER" id="PTHR16255:SF1">
    <property type="entry name" value="REQUIRED FOR MEIOTIC NUCLEAR DIVISION PROTEIN 1 HOMOLOG"/>
    <property type="match status" value="1"/>
</dbReference>
<dbReference type="InterPro" id="IPR051624">
    <property type="entry name" value="RMD1/Sad1-interacting"/>
</dbReference>
<feature type="domain" description="DUF155" evidence="1">
    <location>
        <begin position="45"/>
        <end position="211"/>
    </location>
</feature>
<evidence type="ECO:0000259" key="1">
    <source>
        <dbReference type="Pfam" id="PF02582"/>
    </source>
</evidence>
<dbReference type="InterPro" id="IPR003734">
    <property type="entry name" value="DUF155"/>
</dbReference>
<dbReference type="EMBL" id="DSZZ01000500">
    <property type="protein sequence ID" value="HGU53982.1"/>
    <property type="molecule type" value="Genomic_DNA"/>
</dbReference>
<proteinExistence type="predicted"/>